<reference evidence="2 3" key="1">
    <citation type="journal article" date="2019" name="Sci. Rep.">
        <title>Orb-weaving spider Araneus ventricosus genome elucidates the spidroin gene catalogue.</title>
        <authorList>
            <person name="Kono N."/>
            <person name="Nakamura H."/>
            <person name="Ohtoshi R."/>
            <person name="Moran D.A.P."/>
            <person name="Shinohara A."/>
            <person name="Yoshida Y."/>
            <person name="Fujiwara M."/>
            <person name="Mori M."/>
            <person name="Tomita M."/>
            <person name="Arakawa K."/>
        </authorList>
    </citation>
    <scope>NUCLEOTIDE SEQUENCE [LARGE SCALE GENOMIC DNA]</scope>
</reference>
<proteinExistence type="predicted"/>
<evidence type="ECO:0000313" key="2">
    <source>
        <dbReference type="EMBL" id="GBO32873.1"/>
    </source>
</evidence>
<dbReference type="Proteomes" id="UP000499080">
    <property type="component" value="Unassembled WGS sequence"/>
</dbReference>
<gene>
    <name evidence="2" type="ORF">AVEN_220940_1</name>
</gene>
<dbReference type="AlphaFoldDB" id="A0A4Y2W5B7"/>
<organism evidence="2 3">
    <name type="scientific">Araneus ventricosus</name>
    <name type="common">Orbweaver spider</name>
    <name type="synonym">Epeira ventricosa</name>
    <dbReference type="NCBI Taxonomy" id="182803"/>
    <lineage>
        <taxon>Eukaryota</taxon>
        <taxon>Metazoa</taxon>
        <taxon>Ecdysozoa</taxon>
        <taxon>Arthropoda</taxon>
        <taxon>Chelicerata</taxon>
        <taxon>Arachnida</taxon>
        <taxon>Araneae</taxon>
        <taxon>Araneomorphae</taxon>
        <taxon>Entelegynae</taxon>
        <taxon>Araneoidea</taxon>
        <taxon>Araneidae</taxon>
        <taxon>Araneus</taxon>
    </lineage>
</organism>
<evidence type="ECO:0000313" key="3">
    <source>
        <dbReference type="Proteomes" id="UP000499080"/>
    </source>
</evidence>
<sequence length="161" mass="18601">MEEKLLTRGLRKMKGYRHMALVAWFIFVSWSRNNHEKINQLFRDRSGKVQTCDEIINFRIECSTLIFALEYNLCGPSLTPGNHYFQTQSATDFSHRKSQFCKSQPNGYKPAATTDEPTLTSPSPSTTVNAVSWQCIAPATANTKKESVLHRTPWWRRWDIT</sequence>
<evidence type="ECO:0000256" key="1">
    <source>
        <dbReference type="SAM" id="MobiDB-lite"/>
    </source>
</evidence>
<comment type="caution">
    <text evidence="2">The sequence shown here is derived from an EMBL/GenBank/DDBJ whole genome shotgun (WGS) entry which is preliminary data.</text>
</comment>
<keyword evidence="3" id="KW-1185">Reference proteome</keyword>
<name>A0A4Y2W5B7_ARAVE</name>
<accession>A0A4Y2W5B7</accession>
<dbReference type="EMBL" id="BGPR01056360">
    <property type="protein sequence ID" value="GBO32873.1"/>
    <property type="molecule type" value="Genomic_DNA"/>
</dbReference>
<feature type="compositionally biased region" description="Low complexity" evidence="1">
    <location>
        <begin position="113"/>
        <end position="126"/>
    </location>
</feature>
<feature type="region of interest" description="Disordered" evidence="1">
    <location>
        <begin position="99"/>
        <end position="126"/>
    </location>
</feature>
<protein>
    <submittedName>
        <fullName evidence="2">Uncharacterized protein</fullName>
    </submittedName>
</protein>